<reference evidence="1" key="1">
    <citation type="submission" date="2021-06" db="EMBL/GenBank/DDBJ databases">
        <authorList>
            <person name="Kallberg Y."/>
            <person name="Tangrot J."/>
            <person name="Rosling A."/>
        </authorList>
    </citation>
    <scope>NUCLEOTIDE SEQUENCE</scope>
    <source>
        <strain evidence="1">MT106</strain>
    </source>
</reference>
<proteinExistence type="predicted"/>
<evidence type="ECO:0000313" key="2">
    <source>
        <dbReference type="Proteomes" id="UP000789831"/>
    </source>
</evidence>
<accession>A0A9N9BPW0</accession>
<name>A0A9N9BPW0_9GLOM</name>
<gene>
    <name evidence="1" type="ORF">AGERDE_LOCUS7739</name>
</gene>
<feature type="non-terminal residue" evidence="1">
    <location>
        <position position="93"/>
    </location>
</feature>
<evidence type="ECO:0000313" key="1">
    <source>
        <dbReference type="EMBL" id="CAG8573113.1"/>
    </source>
</evidence>
<keyword evidence="2" id="KW-1185">Reference proteome</keyword>
<dbReference type="Proteomes" id="UP000789831">
    <property type="component" value="Unassembled WGS sequence"/>
</dbReference>
<dbReference type="EMBL" id="CAJVPL010001479">
    <property type="protein sequence ID" value="CAG8573113.1"/>
    <property type="molecule type" value="Genomic_DNA"/>
</dbReference>
<sequence>MIDSVQQLQQQDAFPGNISSGYDFNFGTMQEQQPLPIHHITSTLTSLGFQQKEHHKAHHQTYQFIASKPSKIFIEYPPVYLENQSNNNEATAS</sequence>
<dbReference type="AlphaFoldDB" id="A0A9N9BPW0"/>
<protein>
    <submittedName>
        <fullName evidence="1">6171_t:CDS:1</fullName>
    </submittedName>
</protein>
<organism evidence="1 2">
    <name type="scientific">Ambispora gerdemannii</name>
    <dbReference type="NCBI Taxonomy" id="144530"/>
    <lineage>
        <taxon>Eukaryota</taxon>
        <taxon>Fungi</taxon>
        <taxon>Fungi incertae sedis</taxon>
        <taxon>Mucoromycota</taxon>
        <taxon>Glomeromycotina</taxon>
        <taxon>Glomeromycetes</taxon>
        <taxon>Archaeosporales</taxon>
        <taxon>Ambisporaceae</taxon>
        <taxon>Ambispora</taxon>
    </lineage>
</organism>
<comment type="caution">
    <text evidence="1">The sequence shown here is derived from an EMBL/GenBank/DDBJ whole genome shotgun (WGS) entry which is preliminary data.</text>
</comment>